<feature type="domain" description="Extradiol ring-cleavage dioxygenase class III enzyme subunit B" evidence="6">
    <location>
        <begin position="22"/>
        <end position="268"/>
    </location>
</feature>
<accession>A0A7G6T5P1</accession>
<dbReference type="PANTHER" id="PTHR30096:SF0">
    <property type="entry name" value="4,5-DOPA DIOXYGENASE EXTRADIOL-LIKE PROTEIN"/>
    <property type="match status" value="1"/>
</dbReference>
<dbReference type="GO" id="GO:0008198">
    <property type="term" value="F:ferrous iron binding"/>
    <property type="evidence" value="ECO:0007669"/>
    <property type="project" value="InterPro"/>
</dbReference>
<dbReference type="Proteomes" id="UP000515465">
    <property type="component" value="Plasmid p_1"/>
</dbReference>
<proteinExistence type="inferred from homology"/>
<dbReference type="EMBL" id="CP050299">
    <property type="protein sequence ID" value="QND62073.1"/>
    <property type="molecule type" value="Genomic_DNA"/>
</dbReference>
<geneLocation type="plasmid" evidence="7 8">
    <name>p_1</name>
</geneLocation>
<evidence type="ECO:0000256" key="2">
    <source>
        <dbReference type="ARBA" id="ARBA00007581"/>
    </source>
</evidence>
<evidence type="ECO:0000256" key="1">
    <source>
        <dbReference type="ARBA" id="ARBA00001947"/>
    </source>
</evidence>
<reference evidence="7" key="1">
    <citation type="journal article" date="2020" name="Mol. Plant Microbe Interact.">
        <title>Complete genome sequences of four natural Pseudomonas isolates that catabolize a wide range of aromatic compounds relevant to lignin valorization.</title>
        <authorList>
            <person name="Hatmaker E.A."/>
            <person name="Presle G."/>
            <person name="Cannon O."/>
            <person name="Guss A.M."/>
            <person name="Elkins J.G."/>
        </authorList>
    </citation>
    <scope>NUCLEOTIDE SEQUENCE</scope>
    <source>
        <strain evidence="7">583</strain>
        <plasmid evidence="7">p_1</plasmid>
    </source>
</reference>
<dbReference type="GO" id="GO:0016702">
    <property type="term" value="F:oxidoreductase activity, acting on single donors with incorporation of molecular oxygen, incorporation of two atoms of oxygen"/>
    <property type="evidence" value="ECO:0007669"/>
    <property type="project" value="UniProtKB-ARBA"/>
</dbReference>
<evidence type="ECO:0000256" key="5">
    <source>
        <dbReference type="ARBA" id="ARBA00023002"/>
    </source>
</evidence>
<dbReference type="CDD" id="cd07363">
    <property type="entry name" value="45_DOPA_Dioxygenase"/>
    <property type="match status" value="1"/>
</dbReference>
<sequence length="312" mass="34331">MIRAVLVLTPQKPVTNSRLPTYFISHGGGPWPYMTGEFRRNFDVLEKSLVDMRAELGSAPKAVLVISGHWEETGFAISSGVKPGMVYDYHGFPEYLYNITYNAPGSPELANHVQRLLRASGIEAPLDPTRGYDHGTFSIMKPLYPEEDIPVVQLSLDMGYDPALHIKVGRALAPLRAEGVLIIGSGLSYHNLSAMRGTGGYEPSRRFDAWLQETLTHCPSEKRTERLIEWERAPAARAAHPREDHLIPLMVVVGAAEDEPGGTIYHQKDFAGGLTASSFRFGLAPGLFNANIFVIGFDASRAKRAIPSGRFV</sequence>
<dbReference type="PIRSF" id="PIRSF006157">
    <property type="entry name" value="Doxgns_DODA"/>
    <property type="match status" value="1"/>
</dbReference>
<keyword evidence="5" id="KW-0560">Oxidoreductase</keyword>
<evidence type="ECO:0000313" key="7">
    <source>
        <dbReference type="EMBL" id="QND62073.1"/>
    </source>
</evidence>
<dbReference type="GO" id="GO:0008270">
    <property type="term" value="F:zinc ion binding"/>
    <property type="evidence" value="ECO:0007669"/>
    <property type="project" value="InterPro"/>
</dbReference>
<gene>
    <name evidence="7" type="ORF">HB778_38955</name>
</gene>
<dbReference type="Pfam" id="PF02900">
    <property type="entry name" value="LigB"/>
    <property type="match status" value="1"/>
</dbReference>
<evidence type="ECO:0000313" key="8">
    <source>
        <dbReference type="Proteomes" id="UP000515465"/>
    </source>
</evidence>
<organism evidence="7 8">
    <name type="scientific">Mesorhizobium huakuii</name>
    <dbReference type="NCBI Taxonomy" id="28104"/>
    <lineage>
        <taxon>Bacteria</taxon>
        <taxon>Pseudomonadati</taxon>
        <taxon>Pseudomonadota</taxon>
        <taxon>Alphaproteobacteria</taxon>
        <taxon>Hyphomicrobiales</taxon>
        <taxon>Phyllobacteriaceae</taxon>
        <taxon>Mesorhizobium</taxon>
    </lineage>
</organism>
<keyword evidence="4" id="KW-0862">Zinc</keyword>
<comment type="similarity">
    <text evidence="2">Belongs to the DODA-type extradiol aromatic ring-opening dioxygenase family.</text>
</comment>
<dbReference type="SUPFAM" id="SSF53213">
    <property type="entry name" value="LigB-like"/>
    <property type="match status" value="1"/>
</dbReference>
<comment type="cofactor">
    <cofactor evidence="1">
        <name>Zn(2+)</name>
        <dbReference type="ChEBI" id="CHEBI:29105"/>
    </cofactor>
</comment>
<keyword evidence="3" id="KW-0479">Metal-binding</keyword>
<keyword evidence="7" id="KW-0614">Plasmid</keyword>
<dbReference type="Gene3D" id="3.40.830.10">
    <property type="entry name" value="LigB-like"/>
    <property type="match status" value="1"/>
</dbReference>
<dbReference type="InterPro" id="IPR004183">
    <property type="entry name" value="Xdiol_dOase_suB"/>
</dbReference>
<evidence type="ECO:0000259" key="6">
    <source>
        <dbReference type="Pfam" id="PF02900"/>
    </source>
</evidence>
<dbReference type="AlphaFoldDB" id="A0A7G6T5P1"/>
<dbReference type="InterPro" id="IPR014436">
    <property type="entry name" value="Extradiol_dOase_DODA"/>
</dbReference>
<name>A0A7G6T5P1_9HYPH</name>
<keyword evidence="7" id="KW-0223">Dioxygenase</keyword>
<evidence type="ECO:0000256" key="4">
    <source>
        <dbReference type="ARBA" id="ARBA00022833"/>
    </source>
</evidence>
<protein>
    <submittedName>
        <fullName evidence="7">Dioxygenase</fullName>
    </submittedName>
</protein>
<evidence type="ECO:0000256" key="3">
    <source>
        <dbReference type="ARBA" id="ARBA00022723"/>
    </source>
</evidence>
<dbReference type="PANTHER" id="PTHR30096">
    <property type="entry name" value="4,5-DOPA DIOXYGENASE EXTRADIOL-LIKE PROTEIN"/>
    <property type="match status" value="1"/>
</dbReference>